<dbReference type="InterPro" id="IPR017871">
    <property type="entry name" value="ABC_transporter-like_CS"/>
</dbReference>
<dbReference type="Gene3D" id="3.40.50.300">
    <property type="entry name" value="P-loop containing nucleotide triphosphate hydrolases"/>
    <property type="match status" value="1"/>
</dbReference>
<evidence type="ECO:0000256" key="4">
    <source>
        <dbReference type="ARBA" id="ARBA00022741"/>
    </source>
</evidence>
<dbReference type="PANTHER" id="PTHR42711">
    <property type="entry name" value="ABC TRANSPORTER ATP-BINDING PROTEIN"/>
    <property type="match status" value="1"/>
</dbReference>
<comment type="caution">
    <text evidence="8">The sequence shown here is derived from an EMBL/GenBank/DDBJ whole genome shotgun (WGS) entry which is preliminary data.</text>
</comment>
<dbReference type="PROSITE" id="PS00211">
    <property type="entry name" value="ABC_TRANSPORTER_1"/>
    <property type="match status" value="1"/>
</dbReference>
<dbReference type="GO" id="GO:0005524">
    <property type="term" value="F:ATP binding"/>
    <property type="evidence" value="ECO:0007669"/>
    <property type="project" value="UniProtKB-KW"/>
</dbReference>
<comment type="similarity">
    <text evidence="2">Belongs to the ABC transporter superfamily.</text>
</comment>
<reference evidence="9" key="1">
    <citation type="journal article" date="2019" name="Int. J. Syst. Evol. Microbiol.">
        <title>The Global Catalogue of Microorganisms (GCM) 10K type strain sequencing project: providing services to taxonomists for standard genome sequencing and annotation.</title>
        <authorList>
            <consortium name="The Broad Institute Genomics Platform"/>
            <consortium name="The Broad Institute Genome Sequencing Center for Infectious Disease"/>
            <person name="Wu L."/>
            <person name="Ma J."/>
        </authorList>
    </citation>
    <scope>NUCLEOTIDE SEQUENCE [LARGE SCALE GENOMIC DNA]</scope>
    <source>
        <strain evidence="9">IBRC-M 10490</strain>
    </source>
</reference>
<dbReference type="EMBL" id="JBHSDL010000002">
    <property type="protein sequence ID" value="MFC4372772.1"/>
    <property type="molecule type" value="Genomic_DNA"/>
</dbReference>
<keyword evidence="5 8" id="KW-0067">ATP-binding</keyword>
<keyword evidence="3" id="KW-0813">Transport</keyword>
<organism evidence="8 9">
    <name type="scientific">Nocardia halotolerans</name>
    <dbReference type="NCBI Taxonomy" id="1755878"/>
    <lineage>
        <taxon>Bacteria</taxon>
        <taxon>Bacillati</taxon>
        <taxon>Actinomycetota</taxon>
        <taxon>Actinomycetes</taxon>
        <taxon>Mycobacteriales</taxon>
        <taxon>Nocardiaceae</taxon>
        <taxon>Nocardia</taxon>
    </lineage>
</organism>
<feature type="domain" description="ABC transporter" evidence="7">
    <location>
        <begin position="10"/>
        <end position="235"/>
    </location>
</feature>
<evidence type="ECO:0000259" key="7">
    <source>
        <dbReference type="PROSITE" id="PS50893"/>
    </source>
</evidence>
<keyword evidence="6" id="KW-0046">Antibiotic resistance</keyword>
<name>A0ABV8VB93_9NOCA</name>
<sequence length="312" mass="33427">MSSPIDDQVIEIAGLRKTFGRFTALDGLDLGVGAGEIHGFLGPNGSGKSTTIRVLLGVLRATGGEVTLFGRDPWSEAVALHRRIAYVPGDVTLWPSLSGGETIDLLARMRGGIDPARRTELIERFELDPTKKARTYSKGNRQKVALVSAFSAQADLLILDEPTSGLDPLMEQVFQDCVHEAAARGTTVLLSSHILSEVEHLCDRVTIIRAGRTVESGSLAQLRHLSRTAITAEMIGDPGDLGALPGVDDVERDGATLRCQVDAEHLGALIRVLGTAGVRSLTSAPPTLEDLFLRHYHVDGGERAVTTEKVRA</sequence>
<gene>
    <name evidence="8" type="ORF">ACFO5K_01560</name>
</gene>
<dbReference type="RefSeq" id="WP_378555295.1">
    <property type="nucleotide sequence ID" value="NZ_JBHSDL010000002.1"/>
</dbReference>
<dbReference type="Pfam" id="PF00005">
    <property type="entry name" value="ABC_tran"/>
    <property type="match status" value="1"/>
</dbReference>
<keyword evidence="9" id="KW-1185">Reference proteome</keyword>
<dbReference type="SUPFAM" id="SSF52540">
    <property type="entry name" value="P-loop containing nucleoside triphosphate hydrolases"/>
    <property type="match status" value="1"/>
</dbReference>
<evidence type="ECO:0000313" key="8">
    <source>
        <dbReference type="EMBL" id="MFC4372772.1"/>
    </source>
</evidence>
<dbReference type="CDD" id="cd03230">
    <property type="entry name" value="ABC_DR_subfamily_A"/>
    <property type="match status" value="1"/>
</dbReference>
<keyword evidence="4" id="KW-0547">Nucleotide-binding</keyword>
<evidence type="ECO:0000256" key="2">
    <source>
        <dbReference type="ARBA" id="ARBA00005417"/>
    </source>
</evidence>
<dbReference type="InterPro" id="IPR027417">
    <property type="entry name" value="P-loop_NTPase"/>
</dbReference>
<evidence type="ECO:0000256" key="6">
    <source>
        <dbReference type="ARBA" id="ARBA00023251"/>
    </source>
</evidence>
<dbReference type="Pfam" id="PF13732">
    <property type="entry name" value="DrrA1-3_C"/>
    <property type="match status" value="1"/>
</dbReference>
<dbReference type="InterPro" id="IPR003439">
    <property type="entry name" value="ABC_transporter-like_ATP-bd"/>
</dbReference>
<dbReference type="SMART" id="SM00382">
    <property type="entry name" value="AAA"/>
    <property type="match status" value="1"/>
</dbReference>
<evidence type="ECO:0000256" key="3">
    <source>
        <dbReference type="ARBA" id="ARBA00022448"/>
    </source>
</evidence>
<dbReference type="Proteomes" id="UP001595844">
    <property type="component" value="Unassembled WGS sequence"/>
</dbReference>
<comment type="subcellular location">
    <subcellularLocation>
        <location evidence="1">Cell membrane</location>
        <topology evidence="1">Peripheral membrane protein</topology>
    </subcellularLocation>
</comment>
<dbReference type="PANTHER" id="PTHR42711:SF5">
    <property type="entry name" value="ABC TRANSPORTER ATP-BINDING PROTEIN NATA"/>
    <property type="match status" value="1"/>
</dbReference>
<evidence type="ECO:0000256" key="5">
    <source>
        <dbReference type="ARBA" id="ARBA00022840"/>
    </source>
</evidence>
<dbReference type="InterPro" id="IPR003593">
    <property type="entry name" value="AAA+_ATPase"/>
</dbReference>
<proteinExistence type="inferred from homology"/>
<evidence type="ECO:0000313" key="9">
    <source>
        <dbReference type="Proteomes" id="UP001595844"/>
    </source>
</evidence>
<dbReference type="InterPro" id="IPR050763">
    <property type="entry name" value="ABC_transporter_ATP-binding"/>
</dbReference>
<protein>
    <submittedName>
        <fullName evidence="8">ATP-binding cassette domain-containing protein</fullName>
    </submittedName>
</protein>
<dbReference type="InterPro" id="IPR025302">
    <property type="entry name" value="DrrA1/2-like_C"/>
</dbReference>
<evidence type="ECO:0000256" key="1">
    <source>
        <dbReference type="ARBA" id="ARBA00004202"/>
    </source>
</evidence>
<accession>A0ABV8VB93</accession>
<dbReference type="PROSITE" id="PS50893">
    <property type="entry name" value="ABC_TRANSPORTER_2"/>
    <property type="match status" value="1"/>
</dbReference>